<keyword evidence="3" id="KW-1185">Reference proteome</keyword>
<name>A0AAV2G5R1_9ROSI</name>
<proteinExistence type="predicted"/>
<feature type="compositionally biased region" description="Acidic residues" evidence="1">
    <location>
        <begin position="77"/>
        <end position="91"/>
    </location>
</feature>
<sequence length="98" mass="11765">MFISSRSLPKPIKEVPMKCLKVLKRSRCKKSLWSIKISCSMNKRKIISMLTRRKIERSWSMEHGEEDQHEANKFKEEEDEFITQSLEEEEEEGKRHPQ</sequence>
<gene>
    <name evidence="2" type="ORF">LTRI10_LOCUS45757</name>
</gene>
<accession>A0AAV2G5R1</accession>
<evidence type="ECO:0000313" key="3">
    <source>
        <dbReference type="Proteomes" id="UP001497516"/>
    </source>
</evidence>
<reference evidence="2 3" key="1">
    <citation type="submission" date="2024-04" db="EMBL/GenBank/DDBJ databases">
        <authorList>
            <person name="Fracassetti M."/>
        </authorList>
    </citation>
    <scope>NUCLEOTIDE SEQUENCE [LARGE SCALE GENOMIC DNA]</scope>
</reference>
<organism evidence="2 3">
    <name type="scientific">Linum trigynum</name>
    <dbReference type="NCBI Taxonomy" id="586398"/>
    <lineage>
        <taxon>Eukaryota</taxon>
        <taxon>Viridiplantae</taxon>
        <taxon>Streptophyta</taxon>
        <taxon>Embryophyta</taxon>
        <taxon>Tracheophyta</taxon>
        <taxon>Spermatophyta</taxon>
        <taxon>Magnoliopsida</taxon>
        <taxon>eudicotyledons</taxon>
        <taxon>Gunneridae</taxon>
        <taxon>Pentapetalae</taxon>
        <taxon>rosids</taxon>
        <taxon>fabids</taxon>
        <taxon>Malpighiales</taxon>
        <taxon>Linaceae</taxon>
        <taxon>Linum</taxon>
    </lineage>
</organism>
<evidence type="ECO:0000313" key="2">
    <source>
        <dbReference type="EMBL" id="CAL1406001.1"/>
    </source>
</evidence>
<protein>
    <submittedName>
        <fullName evidence="2">Uncharacterized protein</fullName>
    </submittedName>
</protein>
<dbReference type="AlphaFoldDB" id="A0AAV2G5R1"/>
<dbReference type="Proteomes" id="UP001497516">
    <property type="component" value="Chromosome 8"/>
</dbReference>
<dbReference type="EMBL" id="OZ034821">
    <property type="protein sequence ID" value="CAL1406001.1"/>
    <property type="molecule type" value="Genomic_DNA"/>
</dbReference>
<feature type="region of interest" description="Disordered" evidence="1">
    <location>
        <begin position="59"/>
        <end position="98"/>
    </location>
</feature>
<evidence type="ECO:0000256" key="1">
    <source>
        <dbReference type="SAM" id="MobiDB-lite"/>
    </source>
</evidence>